<evidence type="ECO:0000313" key="3">
    <source>
        <dbReference type="Proteomes" id="UP001153148"/>
    </source>
</evidence>
<gene>
    <name evidence="2" type="ORF">TPAB3V08_LOCUS5097</name>
</gene>
<accession>A0ABN7NTD3</accession>
<keyword evidence="1" id="KW-0812">Transmembrane</keyword>
<keyword evidence="1" id="KW-1133">Transmembrane helix</keyword>
<keyword evidence="1" id="KW-0472">Membrane</keyword>
<feature type="non-terminal residue" evidence="2">
    <location>
        <position position="84"/>
    </location>
</feature>
<reference evidence="2" key="1">
    <citation type="submission" date="2021-03" db="EMBL/GenBank/DDBJ databases">
        <authorList>
            <person name="Tran Van P."/>
        </authorList>
    </citation>
    <scope>NUCLEOTIDE SEQUENCE</scope>
</reference>
<dbReference type="Proteomes" id="UP001153148">
    <property type="component" value="Unassembled WGS sequence"/>
</dbReference>
<evidence type="ECO:0000256" key="1">
    <source>
        <dbReference type="SAM" id="Phobius"/>
    </source>
</evidence>
<dbReference type="EMBL" id="CAJPIN010006659">
    <property type="protein sequence ID" value="CAG2058123.1"/>
    <property type="molecule type" value="Genomic_DNA"/>
</dbReference>
<sequence>MHELDYKIGNKKGYAPVVFTKEGVVQLTASISSSSSSMVETVTELNLPMFLLFVMWNVGIYTSPFLATVLWRRGYFVIDGVTTI</sequence>
<comment type="caution">
    <text evidence="2">The sequence shown here is derived from an EMBL/GenBank/DDBJ whole genome shotgun (WGS) entry which is preliminary data.</text>
</comment>
<feature type="transmembrane region" description="Helical" evidence="1">
    <location>
        <begin position="47"/>
        <end position="71"/>
    </location>
</feature>
<name>A0ABN7NTD3_TIMPD</name>
<proteinExistence type="predicted"/>
<protein>
    <submittedName>
        <fullName evidence="2">Uncharacterized protein</fullName>
    </submittedName>
</protein>
<organism evidence="2 3">
    <name type="scientific">Timema podura</name>
    <name type="common">Walking stick</name>
    <dbReference type="NCBI Taxonomy" id="61482"/>
    <lineage>
        <taxon>Eukaryota</taxon>
        <taxon>Metazoa</taxon>
        <taxon>Ecdysozoa</taxon>
        <taxon>Arthropoda</taxon>
        <taxon>Hexapoda</taxon>
        <taxon>Insecta</taxon>
        <taxon>Pterygota</taxon>
        <taxon>Neoptera</taxon>
        <taxon>Polyneoptera</taxon>
        <taxon>Phasmatodea</taxon>
        <taxon>Timematodea</taxon>
        <taxon>Timematoidea</taxon>
        <taxon>Timematidae</taxon>
        <taxon>Timema</taxon>
    </lineage>
</organism>
<keyword evidence="3" id="KW-1185">Reference proteome</keyword>
<evidence type="ECO:0000313" key="2">
    <source>
        <dbReference type="EMBL" id="CAG2058123.1"/>
    </source>
</evidence>